<dbReference type="HOGENOM" id="CLU_112120_0_0_1"/>
<proteinExistence type="predicted"/>
<dbReference type="eggNOG" id="ENOG502ST13">
    <property type="taxonomic scope" value="Eukaryota"/>
</dbReference>
<dbReference type="AlphaFoldDB" id="A0A010RKT9"/>
<evidence type="ECO:0000313" key="2">
    <source>
        <dbReference type="EMBL" id="EXF81051.1"/>
    </source>
</evidence>
<dbReference type="KEGG" id="cfj:CFIO01_10535"/>
<dbReference type="OrthoDB" id="25408at2759"/>
<sequence length="170" mass="18734">MSLPSRETEMRASADAASNFADAYYEALNRRKQGGTLEKFYTTTCSKYPSPPDISINGAVLQGGPDEYVALLDAQGADVHHEVESLDAHVVNSDFSLGCPEHLQRGDEKGAKCSIMAQVTGRVHYGRGRDAPAKTFNEVFVLVPNWDTFGKNPPRGARRWLIMSQNFRAL</sequence>
<dbReference type="EMBL" id="JARH01000397">
    <property type="protein sequence ID" value="EXF81051.1"/>
    <property type="molecule type" value="Genomic_DNA"/>
</dbReference>
<keyword evidence="3" id="KW-1185">Reference proteome</keyword>
<evidence type="ECO:0000259" key="1">
    <source>
        <dbReference type="PROSITE" id="PS50177"/>
    </source>
</evidence>
<dbReference type="SUPFAM" id="SSF54427">
    <property type="entry name" value="NTF2-like"/>
    <property type="match status" value="1"/>
</dbReference>
<dbReference type="Proteomes" id="UP000020467">
    <property type="component" value="Unassembled WGS sequence"/>
</dbReference>
<accession>A0A010RKT9</accession>
<comment type="caution">
    <text evidence="2">The sequence shown here is derived from an EMBL/GenBank/DDBJ whole genome shotgun (WGS) entry which is preliminary data.</text>
</comment>
<name>A0A010RKT9_9PEZI</name>
<protein>
    <submittedName>
        <fullName evidence="2">Nuclear transport factor 2 domain-containing protein</fullName>
    </submittedName>
</protein>
<dbReference type="Gene3D" id="3.10.450.50">
    <property type="match status" value="1"/>
</dbReference>
<dbReference type="STRING" id="1445577.A0A010RKT9"/>
<dbReference type="PROSITE" id="PS50177">
    <property type="entry name" value="NTF2_DOMAIN"/>
    <property type="match status" value="1"/>
</dbReference>
<reference evidence="2 3" key="1">
    <citation type="submission" date="2014-02" db="EMBL/GenBank/DDBJ databases">
        <title>The genome sequence of Colletotrichum fioriniae PJ7.</title>
        <authorList>
            <person name="Baroncelli R."/>
            <person name="Thon M.R."/>
        </authorList>
    </citation>
    <scope>NUCLEOTIDE SEQUENCE [LARGE SCALE GENOMIC DNA]</scope>
    <source>
        <strain evidence="2 3">PJ7</strain>
    </source>
</reference>
<dbReference type="InterPro" id="IPR018222">
    <property type="entry name" value="Nuclear_transport_factor_2_euk"/>
</dbReference>
<evidence type="ECO:0000313" key="3">
    <source>
        <dbReference type="Proteomes" id="UP000020467"/>
    </source>
</evidence>
<dbReference type="InterPro" id="IPR032710">
    <property type="entry name" value="NTF2-like_dom_sf"/>
</dbReference>
<gene>
    <name evidence="2" type="ORF">CFIO01_10535</name>
</gene>
<feature type="domain" description="NTF2" evidence="1">
    <location>
        <begin position="16"/>
        <end position="169"/>
    </location>
</feature>
<organism evidence="2 3">
    <name type="scientific">Colletotrichum fioriniae PJ7</name>
    <dbReference type="NCBI Taxonomy" id="1445577"/>
    <lineage>
        <taxon>Eukaryota</taxon>
        <taxon>Fungi</taxon>
        <taxon>Dikarya</taxon>
        <taxon>Ascomycota</taxon>
        <taxon>Pezizomycotina</taxon>
        <taxon>Sordariomycetes</taxon>
        <taxon>Hypocreomycetidae</taxon>
        <taxon>Glomerellales</taxon>
        <taxon>Glomerellaceae</taxon>
        <taxon>Colletotrichum</taxon>
        <taxon>Colletotrichum acutatum species complex</taxon>
    </lineage>
</organism>